<dbReference type="EMBL" id="GBRH01252003">
    <property type="protein sequence ID" value="JAD45892.1"/>
    <property type="molecule type" value="Transcribed_RNA"/>
</dbReference>
<accession>A0A0A9AFL4</accession>
<evidence type="ECO:0000313" key="1">
    <source>
        <dbReference type="EMBL" id="JAD45892.1"/>
    </source>
</evidence>
<reference evidence="1" key="2">
    <citation type="journal article" date="2015" name="Data Brief">
        <title>Shoot transcriptome of the giant reed, Arundo donax.</title>
        <authorList>
            <person name="Barrero R.A."/>
            <person name="Guerrero F.D."/>
            <person name="Moolhuijzen P."/>
            <person name="Goolsby J.A."/>
            <person name="Tidwell J."/>
            <person name="Bellgard S.E."/>
            <person name="Bellgard M.I."/>
        </authorList>
    </citation>
    <scope>NUCLEOTIDE SEQUENCE</scope>
    <source>
        <tissue evidence="1">Shoot tissue taken approximately 20 cm above the soil surface</tissue>
    </source>
</reference>
<sequence length="44" mass="4988">MILEDRSQLLFSSAAIVDCPPLLPLPDCTGFHDQRKKISFHFLS</sequence>
<reference evidence="1" key="1">
    <citation type="submission" date="2014-09" db="EMBL/GenBank/DDBJ databases">
        <authorList>
            <person name="Magalhaes I.L.F."/>
            <person name="Oliveira U."/>
            <person name="Santos F.R."/>
            <person name="Vidigal T.H.D.A."/>
            <person name="Brescovit A.D."/>
            <person name="Santos A.J."/>
        </authorList>
    </citation>
    <scope>NUCLEOTIDE SEQUENCE</scope>
    <source>
        <tissue evidence="1">Shoot tissue taken approximately 20 cm above the soil surface</tissue>
    </source>
</reference>
<protein>
    <submittedName>
        <fullName evidence="1">Uncharacterized protein</fullName>
    </submittedName>
</protein>
<organism evidence="1">
    <name type="scientific">Arundo donax</name>
    <name type="common">Giant reed</name>
    <name type="synonym">Donax arundinaceus</name>
    <dbReference type="NCBI Taxonomy" id="35708"/>
    <lineage>
        <taxon>Eukaryota</taxon>
        <taxon>Viridiplantae</taxon>
        <taxon>Streptophyta</taxon>
        <taxon>Embryophyta</taxon>
        <taxon>Tracheophyta</taxon>
        <taxon>Spermatophyta</taxon>
        <taxon>Magnoliopsida</taxon>
        <taxon>Liliopsida</taxon>
        <taxon>Poales</taxon>
        <taxon>Poaceae</taxon>
        <taxon>PACMAD clade</taxon>
        <taxon>Arundinoideae</taxon>
        <taxon>Arundineae</taxon>
        <taxon>Arundo</taxon>
    </lineage>
</organism>
<dbReference type="AlphaFoldDB" id="A0A0A9AFL4"/>
<name>A0A0A9AFL4_ARUDO</name>
<proteinExistence type="predicted"/>